<sequence>MSTIPTTPFGERSTAEEVSAGLDLAGVRALVTGAASGIGAETARVLALRGAAVTLAVRDVAAGRAVAAAIDAATAAPAPRVEQLDLADLDAVRGLVDRWDGPLHVLVANAGVMALPELRRTPEGHELQLATNHLGHFALATGLQPALAAEGGRVVALSSTAHLFSPVLFDDPSFAFVPYDPFLAYGQSKTANALFAVEADRRWARDGVRVNAVMPGGIATGLQRHVDPEALAAARRAAGAGALKTVAQGAATSVLAAVSPLLEGVGGRYLEDCGEAPVVASRAASDGRHGVAAYALDPGNAARLWDVSERWAAGGPPLAAR</sequence>
<dbReference type="PANTHER" id="PTHR24320:SF148">
    <property type="entry name" value="NAD(P)-BINDING ROSSMANN-FOLD SUPERFAMILY PROTEIN"/>
    <property type="match status" value="1"/>
</dbReference>
<keyword evidence="4" id="KW-1185">Reference proteome</keyword>
<proteinExistence type="inferred from homology"/>
<evidence type="ECO:0000256" key="1">
    <source>
        <dbReference type="ARBA" id="ARBA00006484"/>
    </source>
</evidence>
<dbReference type="RefSeq" id="WP_319954991.1">
    <property type="nucleotide sequence ID" value="NZ_JAXAVX010000008.1"/>
</dbReference>
<name>A0ABU4VPL1_9ACTN</name>
<dbReference type="InterPro" id="IPR002347">
    <property type="entry name" value="SDR_fam"/>
</dbReference>
<dbReference type="PANTHER" id="PTHR24320">
    <property type="entry name" value="RETINOL DEHYDROGENASE"/>
    <property type="match status" value="1"/>
</dbReference>
<dbReference type="Proteomes" id="UP001277761">
    <property type="component" value="Unassembled WGS sequence"/>
</dbReference>
<dbReference type="EMBL" id="JAXAVX010000008">
    <property type="protein sequence ID" value="MDX8152836.1"/>
    <property type="molecule type" value="Genomic_DNA"/>
</dbReference>
<comment type="caution">
    <text evidence="3">The sequence shown here is derived from an EMBL/GenBank/DDBJ whole genome shotgun (WGS) entry which is preliminary data.</text>
</comment>
<evidence type="ECO:0000256" key="2">
    <source>
        <dbReference type="ARBA" id="ARBA00023002"/>
    </source>
</evidence>
<accession>A0ABU4VPL1</accession>
<protein>
    <submittedName>
        <fullName evidence="3">SDR family NAD(P)-dependent oxidoreductase</fullName>
    </submittedName>
</protein>
<dbReference type="Gene3D" id="3.40.50.720">
    <property type="entry name" value="NAD(P)-binding Rossmann-like Domain"/>
    <property type="match status" value="1"/>
</dbReference>
<dbReference type="SUPFAM" id="SSF51735">
    <property type="entry name" value="NAD(P)-binding Rossmann-fold domains"/>
    <property type="match status" value="1"/>
</dbReference>
<dbReference type="PRINTS" id="PR00081">
    <property type="entry name" value="GDHRDH"/>
</dbReference>
<reference evidence="3 4" key="1">
    <citation type="submission" date="2023-11" db="EMBL/GenBank/DDBJ databases">
        <authorList>
            <person name="Xu M."/>
            <person name="Jiang T."/>
        </authorList>
    </citation>
    <scope>NUCLEOTIDE SEQUENCE [LARGE SCALE GENOMIC DNA]</scope>
    <source>
        <strain evidence="3 4">SD</strain>
    </source>
</reference>
<dbReference type="Pfam" id="PF00106">
    <property type="entry name" value="adh_short"/>
    <property type="match status" value="1"/>
</dbReference>
<organism evidence="3 4">
    <name type="scientific">Patulibacter brassicae</name>
    <dbReference type="NCBI Taxonomy" id="1705717"/>
    <lineage>
        <taxon>Bacteria</taxon>
        <taxon>Bacillati</taxon>
        <taxon>Actinomycetota</taxon>
        <taxon>Thermoleophilia</taxon>
        <taxon>Solirubrobacterales</taxon>
        <taxon>Patulibacteraceae</taxon>
        <taxon>Patulibacter</taxon>
    </lineage>
</organism>
<gene>
    <name evidence="3" type="ORF">SK069_14640</name>
</gene>
<dbReference type="InterPro" id="IPR036291">
    <property type="entry name" value="NAD(P)-bd_dom_sf"/>
</dbReference>
<keyword evidence="2" id="KW-0560">Oxidoreductase</keyword>
<evidence type="ECO:0000313" key="3">
    <source>
        <dbReference type="EMBL" id="MDX8152836.1"/>
    </source>
</evidence>
<comment type="similarity">
    <text evidence="1">Belongs to the short-chain dehydrogenases/reductases (SDR) family.</text>
</comment>
<evidence type="ECO:0000313" key="4">
    <source>
        <dbReference type="Proteomes" id="UP001277761"/>
    </source>
</evidence>